<dbReference type="InterPro" id="IPR010621">
    <property type="entry name" value="DUF1214"/>
</dbReference>
<keyword evidence="7" id="KW-1185">Reference proteome</keyword>
<dbReference type="CDD" id="cd07185">
    <property type="entry name" value="OmpA_C-like"/>
    <property type="match status" value="1"/>
</dbReference>
<dbReference type="InterPro" id="IPR036737">
    <property type="entry name" value="OmpA-like_sf"/>
</dbReference>
<evidence type="ECO:0000256" key="1">
    <source>
        <dbReference type="ARBA" id="ARBA00004370"/>
    </source>
</evidence>
<dbReference type="InterPro" id="IPR006664">
    <property type="entry name" value="OMP_bac"/>
</dbReference>
<feature type="domain" description="OmpA-like" evidence="5">
    <location>
        <begin position="530"/>
        <end position="646"/>
    </location>
</feature>
<dbReference type="GO" id="GO:0016020">
    <property type="term" value="C:membrane"/>
    <property type="evidence" value="ECO:0007669"/>
    <property type="project" value="UniProtKB-SubCell"/>
</dbReference>
<dbReference type="Pfam" id="PF06742">
    <property type="entry name" value="DUF1214"/>
    <property type="match status" value="1"/>
</dbReference>
<dbReference type="PRINTS" id="PR01021">
    <property type="entry name" value="OMPADOMAIN"/>
</dbReference>
<dbReference type="SUPFAM" id="SSF160935">
    <property type="entry name" value="VPA0735-like"/>
    <property type="match status" value="1"/>
</dbReference>
<reference evidence="7" key="1">
    <citation type="submission" date="2016-11" db="EMBL/GenBank/DDBJ databases">
        <authorList>
            <person name="Varghese N."/>
            <person name="Submissions S."/>
        </authorList>
    </citation>
    <scope>NUCLEOTIDE SEQUENCE [LARGE SCALE GENOMIC DNA]</scope>
    <source>
        <strain evidence="7">DSM 100564</strain>
    </source>
</reference>
<dbReference type="InterPro" id="IPR037049">
    <property type="entry name" value="DUF1214_C_sf"/>
</dbReference>
<dbReference type="PANTHER" id="PTHR36509">
    <property type="entry name" value="BLL3101 PROTEIN"/>
    <property type="match status" value="1"/>
</dbReference>
<dbReference type="InterPro" id="IPR010679">
    <property type="entry name" value="DUF1254"/>
</dbReference>
<evidence type="ECO:0000313" key="7">
    <source>
        <dbReference type="Proteomes" id="UP000183982"/>
    </source>
</evidence>
<proteinExistence type="predicted"/>
<dbReference type="InterPro" id="IPR006665">
    <property type="entry name" value="OmpA-like"/>
</dbReference>
<dbReference type="InterPro" id="IPR037050">
    <property type="entry name" value="DUF1254_sf"/>
</dbReference>
<evidence type="ECO:0000259" key="5">
    <source>
        <dbReference type="PROSITE" id="PS51123"/>
    </source>
</evidence>
<evidence type="ECO:0000256" key="2">
    <source>
        <dbReference type="ARBA" id="ARBA00023136"/>
    </source>
</evidence>
<dbReference type="AlphaFoldDB" id="A0A1M6SJ64"/>
<gene>
    <name evidence="6" type="ORF">SAMN05444000_1305</name>
</gene>
<protein>
    <submittedName>
        <fullName evidence="6">Uncharacterized conserved protein</fullName>
    </submittedName>
</protein>
<feature type="signal peptide" evidence="4">
    <location>
        <begin position="1"/>
        <end position="27"/>
    </location>
</feature>
<keyword evidence="4" id="KW-0732">Signal</keyword>
<accession>A0A1M6SJ64</accession>
<dbReference type="Gene3D" id="3.30.1330.60">
    <property type="entry name" value="OmpA-like domain"/>
    <property type="match status" value="1"/>
</dbReference>
<name>A0A1M6SJ64_9RHOB</name>
<dbReference type="SUPFAM" id="SSF103088">
    <property type="entry name" value="OmpA-like"/>
    <property type="match status" value="1"/>
</dbReference>
<keyword evidence="2 3" id="KW-0472">Membrane</keyword>
<dbReference type="EMBL" id="FQZQ01000030">
    <property type="protein sequence ID" value="SHK44649.1"/>
    <property type="molecule type" value="Genomic_DNA"/>
</dbReference>
<feature type="chain" id="PRO_5013291407" evidence="4">
    <location>
        <begin position="28"/>
        <end position="646"/>
    </location>
</feature>
<evidence type="ECO:0000256" key="3">
    <source>
        <dbReference type="PROSITE-ProRule" id="PRU00473"/>
    </source>
</evidence>
<sequence>MWTTPKLGALGTVILSLSVLFSGPASAQEIPTMKMTTEIPDGVTTPDNIQTRVGELNFFDGVPDVESAQKVYNLLDFTHAYQAFLDGTKIASMDAIRKGILKFGPANTTAVLFEGLMDSKSLFLTANTTSVYMFSWLEMGDEPMVIETPPNVLGFINDHWFRYVTDFGNLGPDEGKGGKFLVLPPGYEGDVPEGYHVTRTTTYGNWVIWRGYQKDGSTADAINNTKELFRIYPLSQAETPPEMTFVDASGKLFNTIHRMDINIYDEINNVVQAEPLMGENPELLGHLAAIGIVKGQPFEPDERMQAILKAAASAGSVTVKTIISKPRDERFYWYPGESNWLTAFPGRAYTWELDGVSLPDIRAAFHFYATGITPAMALKKIGKGSQYAFTYLDSNGNPLDGAKTYKVNVPKDVPAKDFWSFTLYDNQTRSMLQTDAQFPAIGSNDTGVVQNEDGSYDIYFAPEAPEGRESNWVQTVPGKGWNTIFRLYGPLESWFDQTWRPGEIELVTYAHSEDTQASGGETVEDITLRITVDGRVSLYGVQFDTASTAILPGSERTLEAIAETMAEIPDLKIAVVGHTDHVGGYEANLDLSKRRADAVVAELVGTYGVESSRLFAAGASFLAPLASNDTDEGRAINRRVELVRAP</sequence>
<dbReference type="Gene3D" id="1.10.3360.10">
    <property type="entry name" value="VPA0735-like domain"/>
    <property type="match status" value="1"/>
</dbReference>
<dbReference type="Proteomes" id="UP000183982">
    <property type="component" value="Unassembled WGS sequence"/>
</dbReference>
<evidence type="ECO:0000256" key="4">
    <source>
        <dbReference type="SAM" id="SignalP"/>
    </source>
</evidence>
<organism evidence="6 7">
    <name type="scientific">Shimia gijangensis</name>
    <dbReference type="NCBI Taxonomy" id="1470563"/>
    <lineage>
        <taxon>Bacteria</taxon>
        <taxon>Pseudomonadati</taxon>
        <taxon>Pseudomonadota</taxon>
        <taxon>Alphaproteobacteria</taxon>
        <taxon>Rhodobacterales</taxon>
        <taxon>Roseobacteraceae</taxon>
    </lineage>
</organism>
<dbReference type="STRING" id="1470563.SAMN05444000_1305"/>
<dbReference type="Pfam" id="PF00691">
    <property type="entry name" value="OmpA"/>
    <property type="match status" value="1"/>
</dbReference>
<dbReference type="PANTHER" id="PTHR36509:SF3">
    <property type="entry name" value="SIGNAL PEPTIDE PROTEIN"/>
    <property type="match status" value="1"/>
</dbReference>
<dbReference type="Pfam" id="PF06863">
    <property type="entry name" value="DUF1254"/>
    <property type="match status" value="1"/>
</dbReference>
<dbReference type="Gene3D" id="2.60.40.1610">
    <property type="entry name" value="Domain of unknown function DUF1254"/>
    <property type="match status" value="1"/>
</dbReference>
<dbReference type="Gene3D" id="2.60.120.600">
    <property type="entry name" value="Domain of unknown function DUF1214, C-terminal domain"/>
    <property type="match status" value="1"/>
</dbReference>
<comment type="subcellular location">
    <subcellularLocation>
        <location evidence="1">Membrane</location>
    </subcellularLocation>
</comment>
<evidence type="ECO:0000313" key="6">
    <source>
        <dbReference type="EMBL" id="SHK44649.1"/>
    </source>
</evidence>
<dbReference type="PROSITE" id="PS51123">
    <property type="entry name" value="OMPA_2"/>
    <property type="match status" value="1"/>
</dbReference>